<dbReference type="EMBL" id="MU864451">
    <property type="protein sequence ID" value="KAK4185401.1"/>
    <property type="molecule type" value="Genomic_DNA"/>
</dbReference>
<keyword evidence="3" id="KW-0274">FAD</keyword>
<comment type="cofactor">
    <cofactor evidence="1">
        <name>FAD</name>
        <dbReference type="ChEBI" id="CHEBI:57692"/>
    </cofactor>
</comment>
<proteinExistence type="predicted"/>
<evidence type="ECO:0000256" key="2">
    <source>
        <dbReference type="ARBA" id="ARBA00022630"/>
    </source>
</evidence>
<evidence type="ECO:0000256" key="1">
    <source>
        <dbReference type="ARBA" id="ARBA00001974"/>
    </source>
</evidence>
<dbReference type="GO" id="GO:0004499">
    <property type="term" value="F:N,N-dimethylaniline monooxygenase activity"/>
    <property type="evidence" value="ECO:0007669"/>
    <property type="project" value="InterPro"/>
</dbReference>
<evidence type="ECO:0008006" key="8">
    <source>
        <dbReference type="Google" id="ProtNLM"/>
    </source>
</evidence>
<organism evidence="6 7">
    <name type="scientific">Podospora australis</name>
    <dbReference type="NCBI Taxonomy" id="1536484"/>
    <lineage>
        <taxon>Eukaryota</taxon>
        <taxon>Fungi</taxon>
        <taxon>Dikarya</taxon>
        <taxon>Ascomycota</taxon>
        <taxon>Pezizomycotina</taxon>
        <taxon>Sordariomycetes</taxon>
        <taxon>Sordariomycetidae</taxon>
        <taxon>Sordariales</taxon>
        <taxon>Podosporaceae</taxon>
        <taxon>Podospora</taxon>
    </lineage>
</organism>
<evidence type="ECO:0000256" key="3">
    <source>
        <dbReference type="ARBA" id="ARBA00022827"/>
    </source>
</evidence>
<keyword evidence="2" id="KW-0285">Flavoprotein</keyword>
<keyword evidence="7" id="KW-1185">Reference proteome</keyword>
<dbReference type="PANTHER" id="PTHR43872">
    <property type="entry name" value="MONOOXYGENASE, PUTATIVE (AFU_ORTHOLOGUE AFUA_8G02570)-RELATED"/>
    <property type="match status" value="1"/>
</dbReference>
<evidence type="ECO:0000313" key="6">
    <source>
        <dbReference type="EMBL" id="KAK4185401.1"/>
    </source>
</evidence>
<evidence type="ECO:0000256" key="4">
    <source>
        <dbReference type="ARBA" id="ARBA00023002"/>
    </source>
</evidence>
<dbReference type="Gene3D" id="3.50.50.60">
    <property type="entry name" value="FAD/NAD(P)-binding domain"/>
    <property type="match status" value="2"/>
</dbReference>
<dbReference type="GO" id="GO:0050661">
    <property type="term" value="F:NADP binding"/>
    <property type="evidence" value="ECO:0007669"/>
    <property type="project" value="InterPro"/>
</dbReference>
<reference evidence="6" key="1">
    <citation type="journal article" date="2023" name="Mol. Phylogenet. Evol.">
        <title>Genome-scale phylogeny and comparative genomics of the fungal order Sordariales.</title>
        <authorList>
            <person name="Hensen N."/>
            <person name="Bonometti L."/>
            <person name="Westerberg I."/>
            <person name="Brannstrom I.O."/>
            <person name="Guillou S."/>
            <person name="Cros-Aarteil S."/>
            <person name="Calhoun S."/>
            <person name="Haridas S."/>
            <person name="Kuo A."/>
            <person name="Mondo S."/>
            <person name="Pangilinan J."/>
            <person name="Riley R."/>
            <person name="LaButti K."/>
            <person name="Andreopoulos B."/>
            <person name="Lipzen A."/>
            <person name="Chen C."/>
            <person name="Yan M."/>
            <person name="Daum C."/>
            <person name="Ng V."/>
            <person name="Clum A."/>
            <person name="Steindorff A."/>
            <person name="Ohm R.A."/>
            <person name="Martin F."/>
            <person name="Silar P."/>
            <person name="Natvig D.O."/>
            <person name="Lalanne C."/>
            <person name="Gautier V."/>
            <person name="Ament-Velasquez S.L."/>
            <person name="Kruys A."/>
            <person name="Hutchinson M.I."/>
            <person name="Powell A.J."/>
            <person name="Barry K."/>
            <person name="Miller A.N."/>
            <person name="Grigoriev I.V."/>
            <person name="Debuchy R."/>
            <person name="Gladieux P."/>
            <person name="Hiltunen Thoren M."/>
            <person name="Johannesson H."/>
        </authorList>
    </citation>
    <scope>NUCLEOTIDE SEQUENCE</scope>
    <source>
        <strain evidence="6">PSN309</strain>
    </source>
</reference>
<keyword evidence="4" id="KW-0560">Oxidoreductase</keyword>
<accession>A0AAN6WQ24</accession>
<dbReference type="AlphaFoldDB" id="A0AAN6WQ24"/>
<dbReference type="Pfam" id="PF00743">
    <property type="entry name" value="FMO-like"/>
    <property type="match status" value="1"/>
</dbReference>
<dbReference type="InterPro" id="IPR036188">
    <property type="entry name" value="FAD/NAD-bd_sf"/>
</dbReference>
<evidence type="ECO:0000256" key="5">
    <source>
        <dbReference type="ARBA" id="ARBA00023033"/>
    </source>
</evidence>
<protein>
    <recommendedName>
        <fullName evidence="8">Monooxygenase</fullName>
    </recommendedName>
</protein>
<dbReference type="InterPro" id="IPR020946">
    <property type="entry name" value="Flavin_mOase-like"/>
</dbReference>
<gene>
    <name evidence="6" type="ORF">QBC35DRAFT_17150</name>
</gene>
<dbReference type="PANTHER" id="PTHR43872:SF1">
    <property type="entry name" value="MONOOXYGENASE, PUTATIVE (AFU_ORTHOLOGUE AFUA_8G02570)-RELATED"/>
    <property type="match status" value="1"/>
</dbReference>
<dbReference type="GO" id="GO:0050660">
    <property type="term" value="F:flavin adenine dinucleotide binding"/>
    <property type="evidence" value="ECO:0007669"/>
    <property type="project" value="InterPro"/>
</dbReference>
<sequence length="498" mass="56030">MAAEELDILIIGAGLSGINAAYRLQTELPHRTFALLESRHEIGGTWAFWKYPGIRTDSAMALFGFPWRPWPYEQNMADAPQIKAYMEECAAAEGIDKKIRFHHRVKSASWSSEEQKWTVECDVTGSDGSVETKVIKAWWLINCAGYYSYSKVQPVVIPGIENFRGEVVHPQSWNDSVEYADKKVIIIGSGATAITLLPALAKTAKNVTMLQRSPSYVMSLPRKDRSVKSLSRWMPENWAITINWWTRMIVETLFVQFVLNFPKQGRRFLRAAMLQHLPKGYDVDKHFNPRYDPFQQRLCFCPGADFFKVLHQPNAQIVTDIIDTVTEDGILLKSGEKLEADMIITATGLYMSVFDLTAITVDGQSVNDTLGERYAWNATMLEGVPNAGMVTGYVAATWTPGADVRTRQLIKVIKQQEKIGAVSATPYIEDSERAKFAANPFMTLSATYTITARKRLPLTANVGPWRAGSNWAQDWWRLVTGSVNAGMKYAFNTKSKDI</sequence>
<name>A0AAN6WQ24_9PEZI</name>
<dbReference type="SUPFAM" id="SSF51905">
    <property type="entry name" value="FAD/NAD(P)-binding domain"/>
    <property type="match status" value="1"/>
</dbReference>
<dbReference type="Proteomes" id="UP001302126">
    <property type="component" value="Unassembled WGS sequence"/>
</dbReference>
<comment type="caution">
    <text evidence="6">The sequence shown here is derived from an EMBL/GenBank/DDBJ whole genome shotgun (WGS) entry which is preliminary data.</text>
</comment>
<dbReference type="InterPro" id="IPR051820">
    <property type="entry name" value="FAD-binding_MO"/>
</dbReference>
<dbReference type="PRINTS" id="PR00411">
    <property type="entry name" value="PNDRDTASEI"/>
</dbReference>
<evidence type="ECO:0000313" key="7">
    <source>
        <dbReference type="Proteomes" id="UP001302126"/>
    </source>
</evidence>
<reference evidence="6" key="2">
    <citation type="submission" date="2023-05" db="EMBL/GenBank/DDBJ databases">
        <authorList>
            <consortium name="Lawrence Berkeley National Laboratory"/>
            <person name="Steindorff A."/>
            <person name="Hensen N."/>
            <person name="Bonometti L."/>
            <person name="Westerberg I."/>
            <person name="Brannstrom I.O."/>
            <person name="Guillou S."/>
            <person name="Cros-Aarteil S."/>
            <person name="Calhoun S."/>
            <person name="Haridas S."/>
            <person name="Kuo A."/>
            <person name="Mondo S."/>
            <person name="Pangilinan J."/>
            <person name="Riley R."/>
            <person name="Labutti K."/>
            <person name="Andreopoulos B."/>
            <person name="Lipzen A."/>
            <person name="Chen C."/>
            <person name="Yanf M."/>
            <person name="Daum C."/>
            <person name="Ng V."/>
            <person name="Clum A."/>
            <person name="Ohm R."/>
            <person name="Martin F."/>
            <person name="Silar P."/>
            <person name="Natvig D."/>
            <person name="Lalanne C."/>
            <person name="Gautier V."/>
            <person name="Ament-Velasquez S.L."/>
            <person name="Kruys A."/>
            <person name="Hutchinson M.I."/>
            <person name="Powell A.J."/>
            <person name="Barry K."/>
            <person name="Miller A.N."/>
            <person name="Grigoriev I.V."/>
            <person name="Debuchy R."/>
            <person name="Gladieux P."/>
            <person name="Thoren M.H."/>
            <person name="Johannesson H."/>
        </authorList>
    </citation>
    <scope>NUCLEOTIDE SEQUENCE</scope>
    <source>
        <strain evidence="6">PSN309</strain>
    </source>
</reference>
<keyword evidence="5" id="KW-0503">Monooxygenase</keyword>